<dbReference type="EMBL" id="MHJD01000009">
    <property type="protein sequence ID" value="OGY62586.1"/>
    <property type="molecule type" value="Genomic_DNA"/>
</dbReference>
<evidence type="ECO:0000256" key="5">
    <source>
        <dbReference type="ARBA" id="ARBA00023136"/>
    </source>
</evidence>
<dbReference type="Proteomes" id="UP000177801">
    <property type="component" value="Unassembled WGS sequence"/>
</dbReference>
<dbReference type="PANTHER" id="PTHR30250">
    <property type="entry name" value="PST FAMILY PREDICTED COLANIC ACID TRANSPORTER"/>
    <property type="match status" value="1"/>
</dbReference>
<evidence type="ECO:0008006" key="9">
    <source>
        <dbReference type="Google" id="ProtNLM"/>
    </source>
</evidence>
<organism evidence="7 8">
    <name type="scientific">Candidatus Colwellbacteria bacterium RIFCSPLOWO2_12_FULL_46_17</name>
    <dbReference type="NCBI Taxonomy" id="1797695"/>
    <lineage>
        <taxon>Bacteria</taxon>
        <taxon>Candidatus Colwelliibacteriota</taxon>
    </lineage>
</organism>
<feature type="transmembrane region" description="Helical" evidence="6">
    <location>
        <begin position="59"/>
        <end position="83"/>
    </location>
</feature>
<dbReference type="PANTHER" id="PTHR30250:SF11">
    <property type="entry name" value="O-ANTIGEN TRANSPORTER-RELATED"/>
    <property type="match status" value="1"/>
</dbReference>
<dbReference type="GO" id="GO:0005886">
    <property type="term" value="C:plasma membrane"/>
    <property type="evidence" value="ECO:0007669"/>
    <property type="project" value="UniProtKB-SubCell"/>
</dbReference>
<dbReference type="InterPro" id="IPR002797">
    <property type="entry name" value="Polysacc_synth"/>
</dbReference>
<keyword evidence="3 6" id="KW-0812">Transmembrane</keyword>
<dbReference type="AlphaFoldDB" id="A0A1G1ZEL4"/>
<feature type="transmembrane region" description="Helical" evidence="6">
    <location>
        <begin position="385"/>
        <end position="407"/>
    </location>
</feature>
<proteinExistence type="predicted"/>
<evidence type="ECO:0000313" key="8">
    <source>
        <dbReference type="Proteomes" id="UP000177801"/>
    </source>
</evidence>
<name>A0A1G1ZEL4_9BACT</name>
<accession>A0A1G1ZEL4</accession>
<evidence type="ECO:0000256" key="2">
    <source>
        <dbReference type="ARBA" id="ARBA00022475"/>
    </source>
</evidence>
<evidence type="ECO:0000256" key="6">
    <source>
        <dbReference type="SAM" id="Phobius"/>
    </source>
</evidence>
<keyword evidence="2" id="KW-1003">Cell membrane</keyword>
<keyword evidence="5 6" id="KW-0472">Membrane</keyword>
<comment type="caution">
    <text evidence="7">The sequence shown here is derived from an EMBL/GenBank/DDBJ whole genome shotgun (WGS) entry which is preliminary data.</text>
</comment>
<keyword evidence="4 6" id="KW-1133">Transmembrane helix</keyword>
<feature type="transmembrane region" description="Helical" evidence="6">
    <location>
        <begin position="104"/>
        <end position="121"/>
    </location>
</feature>
<comment type="subcellular location">
    <subcellularLocation>
        <location evidence="1">Cell membrane</location>
        <topology evidence="1">Multi-pass membrane protein</topology>
    </subcellularLocation>
</comment>
<gene>
    <name evidence="7" type="ORF">A3G58_02840</name>
</gene>
<sequence length="410" mass="45726">MNQNIHKFLLWSQKYTGTDMVYIAKNGFWEVMKVIGITITSFVTMFAFARWVPQDVYGSYRYIISAASILAVLSMPGINTSLVSAIARGKHGMLRRATRTRLKWGMLTALGTMAAAGWYLVAGNTTLGLPLLFVAIFLPFAFAFETFEFFWQGRGRFDIQSKYRLATTIIASTVLVSTAFLTDNLIALVLAFFASRAILHAFFYLLSLKSVANEEEDKETISLGKHLTAMGTVSIVGAQLESIILWHFLGPVAVAVFSFARLPIANMQGLIPIDRLALPKLSERNVAEDKKNIFSKFFKLFVVAIPLIVISILSASLIFKLFFPTYLEAVPYFRLLTLTFLWIPFALLDISLVAAGRKKSLYISQTSVPIAKIVLLLILTPLYGIWGAVAAIVLETVFRAGTSFYLFKRL</sequence>
<evidence type="ECO:0000256" key="1">
    <source>
        <dbReference type="ARBA" id="ARBA00004651"/>
    </source>
</evidence>
<evidence type="ECO:0000313" key="7">
    <source>
        <dbReference type="EMBL" id="OGY62586.1"/>
    </source>
</evidence>
<feature type="transmembrane region" description="Helical" evidence="6">
    <location>
        <begin position="329"/>
        <end position="348"/>
    </location>
</feature>
<feature type="transmembrane region" description="Helical" evidence="6">
    <location>
        <begin position="127"/>
        <end position="151"/>
    </location>
</feature>
<evidence type="ECO:0000256" key="4">
    <source>
        <dbReference type="ARBA" id="ARBA00022989"/>
    </source>
</evidence>
<reference evidence="7 8" key="1">
    <citation type="journal article" date="2016" name="Nat. Commun.">
        <title>Thousands of microbial genomes shed light on interconnected biogeochemical processes in an aquifer system.</title>
        <authorList>
            <person name="Anantharaman K."/>
            <person name="Brown C.T."/>
            <person name="Hug L.A."/>
            <person name="Sharon I."/>
            <person name="Castelle C.J."/>
            <person name="Probst A.J."/>
            <person name="Thomas B.C."/>
            <person name="Singh A."/>
            <person name="Wilkins M.J."/>
            <person name="Karaoz U."/>
            <person name="Brodie E.L."/>
            <person name="Williams K.H."/>
            <person name="Hubbard S.S."/>
            <person name="Banfield J.F."/>
        </authorList>
    </citation>
    <scope>NUCLEOTIDE SEQUENCE [LARGE SCALE GENOMIC DNA]</scope>
</reference>
<dbReference type="InterPro" id="IPR050833">
    <property type="entry name" value="Poly_Biosynth_Transport"/>
</dbReference>
<protein>
    <recommendedName>
        <fullName evidence="9">Polysaccharide biosynthesis protein C-terminal domain-containing protein</fullName>
    </recommendedName>
</protein>
<evidence type="ECO:0000256" key="3">
    <source>
        <dbReference type="ARBA" id="ARBA00022692"/>
    </source>
</evidence>
<dbReference type="Pfam" id="PF01943">
    <property type="entry name" value="Polysacc_synt"/>
    <property type="match status" value="1"/>
</dbReference>
<feature type="transmembrane region" description="Helical" evidence="6">
    <location>
        <begin position="34"/>
        <end position="53"/>
    </location>
</feature>
<feature type="transmembrane region" description="Helical" evidence="6">
    <location>
        <begin position="252"/>
        <end position="271"/>
    </location>
</feature>
<feature type="transmembrane region" description="Helical" evidence="6">
    <location>
        <begin position="300"/>
        <end position="323"/>
    </location>
</feature>